<dbReference type="GeneID" id="301980683"/>
<dbReference type="RefSeq" id="WP_073430400.1">
    <property type="nucleotide sequence ID" value="NZ_CADFGY010000026.1"/>
</dbReference>
<keyword evidence="1" id="KW-0812">Transmembrane</keyword>
<name>A0A1M6SL23_9BURK</name>
<dbReference type="OrthoDB" id="5195601at2"/>
<feature type="transmembrane region" description="Helical" evidence="1">
    <location>
        <begin position="37"/>
        <end position="62"/>
    </location>
</feature>
<evidence type="ECO:0000256" key="1">
    <source>
        <dbReference type="SAM" id="Phobius"/>
    </source>
</evidence>
<dbReference type="EMBL" id="FRAB01000023">
    <property type="protein sequence ID" value="SHK45484.1"/>
    <property type="molecule type" value="Genomic_DNA"/>
</dbReference>
<dbReference type="AlphaFoldDB" id="A0A1M6SL23"/>
<accession>A0A1M6SL23</accession>
<keyword evidence="1" id="KW-1133">Transmembrane helix</keyword>
<evidence type="ECO:0000313" key="3">
    <source>
        <dbReference type="Proteomes" id="UP000184395"/>
    </source>
</evidence>
<feature type="transmembrane region" description="Helical" evidence="1">
    <location>
        <begin position="82"/>
        <end position="100"/>
    </location>
</feature>
<protein>
    <recommendedName>
        <fullName evidence="4">Transmembrane protein</fullName>
    </recommendedName>
</protein>
<sequence>MLKMIHPVAGMLAILTIAAFWMSTVLAELFASHATVAVVKAAICWGFTLLVPALAATGGSGFASARGRRPMLVDAKIRRTQLIAANGILVLMPAAFFLAAKAKGGEFDAVFYSVQALELFAGAANIALLGLNMRDGLRMKGRFRRRPA</sequence>
<gene>
    <name evidence="2" type="ORF">SAMN05192548_10236</name>
</gene>
<organism evidence="2 3">
    <name type="scientific">Paraburkholderia terricola</name>
    <dbReference type="NCBI Taxonomy" id="169427"/>
    <lineage>
        <taxon>Bacteria</taxon>
        <taxon>Pseudomonadati</taxon>
        <taxon>Pseudomonadota</taxon>
        <taxon>Betaproteobacteria</taxon>
        <taxon>Burkholderiales</taxon>
        <taxon>Burkholderiaceae</taxon>
        <taxon>Paraburkholderia</taxon>
    </lineage>
</organism>
<proteinExistence type="predicted"/>
<reference evidence="2 3" key="1">
    <citation type="submission" date="2016-11" db="EMBL/GenBank/DDBJ databases">
        <authorList>
            <person name="Jaros S."/>
            <person name="Januszkiewicz K."/>
            <person name="Wedrychowicz H."/>
        </authorList>
    </citation>
    <scope>NUCLEOTIDE SEQUENCE [LARGE SCALE GENOMIC DNA]</scope>
    <source>
        <strain evidence="2 3">LMG 20594</strain>
    </source>
</reference>
<dbReference type="KEGG" id="pts:CUJ90_21375"/>
<dbReference type="Proteomes" id="UP000184395">
    <property type="component" value="Unassembled WGS sequence"/>
</dbReference>
<dbReference type="STRING" id="169427.SAMN05192548_10236"/>
<keyword evidence="1" id="KW-0472">Membrane</keyword>
<feature type="transmembrane region" description="Helical" evidence="1">
    <location>
        <begin position="112"/>
        <end position="132"/>
    </location>
</feature>
<evidence type="ECO:0008006" key="4">
    <source>
        <dbReference type="Google" id="ProtNLM"/>
    </source>
</evidence>
<evidence type="ECO:0000313" key="2">
    <source>
        <dbReference type="EMBL" id="SHK45484.1"/>
    </source>
</evidence>